<dbReference type="Proteomes" id="UP000051804">
    <property type="component" value="Unassembled WGS sequence"/>
</dbReference>
<protein>
    <recommendedName>
        <fullName evidence="1">HTH cro/C1-type domain-containing protein</fullName>
    </recommendedName>
</protein>
<dbReference type="AlphaFoldDB" id="A0A0R1JR54"/>
<gene>
    <name evidence="2" type="ORF">FD02_GL000282</name>
</gene>
<reference evidence="2 3" key="1">
    <citation type="journal article" date="2015" name="Genome Announc.">
        <title>Expanding the biotechnology potential of lactobacilli through comparative genomics of 213 strains and associated genera.</title>
        <authorList>
            <person name="Sun Z."/>
            <person name="Harris H.M."/>
            <person name="McCann A."/>
            <person name="Guo C."/>
            <person name="Argimon S."/>
            <person name="Zhang W."/>
            <person name="Yang X."/>
            <person name="Jeffery I.B."/>
            <person name="Cooney J.C."/>
            <person name="Kagawa T.F."/>
            <person name="Liu W."/>
            <person name="Song Y."/>
            <person name="Salvetti E."/>
            <person name="Wrobel A."/>
            <person name="Rasinkangas P."/>
            <person name="Parkhill J."/>
            <person name="Rea M.C."/>
            <person name="O'Sullivan O."/>
            <person name="Ritari J."/>
            <person name="Douillard F.P."/>
            <person name="Paul Ross R."/>
            <person name="Yang R."/>
            <person name="Briner A.E."/>
            <person name="Felis G.E."/>
            <person name="de Vos W.M."/>
            <person name="Barrangou R."/>
            <person name="Klaenhammer T.R."/>
            <person name="Caufield P.W."/>
            <person name="Cui Y."/>
            <person name="Zhang H."/>
            <person name="O'Toole P.W."/>
        </authorList>
    </citation>
    <scope>NUCLEOTIDE SEQUENCE [LARGE SCALE GENOMIC DNA]</scope>
    <source>
        <strain evidence="2 3">JCM 17158</strain>
    </source>
</reference>
<name>A0A0R1JR54_9LACO</name>
<dbReference type="PANTHER" id="PTHR37038">
    <property type="entry name" value="TRANSCRIPTIONAL REGULATOR-RELATED"/>
    <property type="match status" value="1"/>
</dbReference>
<dbReference type="CDD" id="cd00093">
    <property type="entry name" value="HTH_XRE"/>
    <property type="match status" value="1"/>
</dbReference>
<dbReference type="Pfam" id="PF01381">
    <property type="entry name" value="HTH_3"/>
    <property type="match status" value="1"/>
</dbReference>
<keyword evidence="3" id="KW-1185">Reference proteome</keyword>
<evidence type="ECO:0000259" key="1">
    <source>
        <dbReference type="PROSITE" id="PS50943"/>
    </source>
</evidence>
<dbReference type="PATRIC" id="fig|1291734.4.peg.291"/>
<dbReference type="PROSITE" id="PS50943">
    <property type="entry name" value="HTH_CROC1"/>
    <property type="match status" value="1"/>
</dbReference>
<sequence length="302" mass="33660">MKLDIGPSIKAVRQKRGYSAKSMYTGLMSRSNYARFEEGAIDTSAANLYELTKRLNVSLPEWMMIYNQLNGRDVGKLTNQVNGLLNAGWTQQDPAQLREAARICDELYARFQYPNEHLSALMASALATFLQNGQVIGAANAPRSELIAYLDAMDTWYANDVALLSNIMQILDLPTLLRLIVRYLLMVKNNPWLGQGSNSIPSQQEVLQQAFNTAISERDWAAYTKLLELFNAMPMSERYLFPTLMRQVYNAYAAYHQQPSKAALAPVHAVTAVITAADSPANVVELTRQVKALNAWCGVSAN</sequence>
<feature type="domain" description="HTH cro/C1-type" evidence="1">
    <location>
        <begin position="9"/>
        <end position="62"/>
    </location>
</feature>
<dbReference type="Gene3D" id="1.10.260.40">
    <property type="entry name" value="lambda repressor-like DNA-binding domains"/>
    <property type="match status" value="1"/>
</dbReference>
<comment type="caution">
    <text evidence="2">The sequence shown here is derived from an EMBL/GenBank/DDBJ whole genome shotgun (WGS) entry which is preliminary data.</text>
</comment>
<dbReference type="InterPro" id="IPR053163">
    <property type="entry name" value="HTH-type_regulator_Rgg"/>
</dbReference>
<dbReference type="GO" id="GO:0003677">
    <property type="term" value="F:DNA binding"/>
    <property type="evidence" value="ECO:0007669"/>
    <property type="project" value="InterPro"/>
</dbReference>
<evidence type="ECO:0000313" key="2">
    <source>
        <dbReference type="EMBL" id="KRK71097.1"/>
    </source>
</evidence>
<proteinExistence type="predicted"/>
<accession>A0A0R1JR54</accession>
<dbReference type="SMART" id="SM00530">
    <property type="entry name" value="HTH_XRE"/>
    <property type="match status" value="1"/>
</dbReference>
<dbReference type="InterPro" id="IPR001387">
    <property type="entry name" value="Cro/C1-type_HTH"/>
</dbReference>
<dbReference type="EMBL" id="AZDJ01000030">
    <property type="protein sequence ID" value="KRK71097.1"/>
    <property type="molecule type" value="Genomic_DNA"/>
</dbReference>
<organism evidence="2 3">
    <name type="scientific">Lacticaseibacillus nasuensis JCM 17158</name>
    <dbReference type="NCBI Taxonomy" id="1291734"/>
    <lineage>
        <taxon>Bacteria</taxon>
        <taxon>Bacillati</taxon>
        <taxon>Bacillota</taxon>
        <taxon>Bacilli</taxon>
        <taxon>Lactobacillales</taxon>
        <taxon>Lactobacillaceae</taxon>
        <taxon>Lacticaseibacillus</taxon>
    </lineage>
</organism>
<dbReference type="STRING" id="1291734.FD02_GL000282"/>
<dbReference type="InterPro" id="IPR010982">
    <property type="entry name" value="Lambda_DNA-bd_dom_sf"/>
</dbReference>
<dbReference type="SUPFAM" id="SSF47413">
    <property type="entry name" value="lambda repressor-like DNA-binding domains"/>
    <property type="match status" value="1"/>
</dbReference>
<dbReference type="RefSeq" id="WP_054723472.1">
    <property type="nucleotide sequence ID" value="NZ_AZDJ01000030.1"/>
</dbReference>
<dbReference type="OrthoDB" id="2284325at2"/>
<evidence type="ECO:0000313" key="3">
    <source>
        <dbReference type="Proteomes" id="UP000051804"/>
    </source>
</evidence>